<dbReference type="EMBL" id="BLKG01000224">
    <property type="protein sequence ID" value="GFF99617.1"/>
    <property type="molecule type" value="Genomic_DNA"/>
</dbReference>
<name>A0ABQ1BE26_9EURO</name>
<reference evidence="1 2" key="1">
    <citation type="submission" date="2020-01" db="EMBL/GenBank/DDBJ databases">
        <title>Draft genome sequence of Aspergillus udagawae IFM 53868.</title>
        <authorList>
            <person name="Takahashi H."/>
            <person name="Yaguchi T."/>
        </authorList>
    </citation>
    <scope>NUCLEOTIDE SEQUENCE [LARGE SCALE GENOMIC DNA]</scope>
    <source>
        <strain evidence="1 2">IFM 53868</strain>
    </source>
</reference>
<evidence type="ECO:0000313" key="1">
    <source>
        <dbReference type="EMBL" id="GFF99617.1"/>
    </source>
</evidence>
<comment type="caution">
    <text evidence="1">The sequence shown here is derived from an EMBL/GenBank/DDBJ whole genome shotgun (WGS) entry which is preliminary data.</text>
</comment>
<protein>
    <submittedName>
        <fullName evidence="1">Uncharacterized protein</fullName>
    </submittedName>
</protein>
<keyword evidence="2" id="KW-1185">Reference proteome</keyword>
<accession>A0ABQ1BE26</accession>
<sequence>MAPLLHSEDVSDHLKHQTRTLFRHAITLRASCYPHKRTRYQLVQFKPGDVYDPQTMRAEDEVGAIVPVPEDGRQRHIKVCVHGIMKAYSVRENAAGLGMIKELSRSGD</sequence>
<organism evidence="1 2">
    <name type="scientific">Aspergillus udagawae</name>
    <dbReference type="NCBI Taxonomy" id="91492"/>
    <lineage>
        <taxon>Eukaryota</taxon>
        <taxon>Fungi</taxon>
        <taxon>Dikarya</taxon>
        <taxon>Ascomycota</taxon>
        <taxon>Pezizomycotina</taxon>
        <taxon>Eurotiomycetes</taxon>
        <taxon>Eurotiomycetidae</taxon>
        <taxon>Eurotiales</taxon>
        <taxon>Aspergillaceae</taxon>
        <taxon>Aspergillus</taxon>
        <taxon>Aspergillus subgen. Fumigati</taxon>
    </lineage>
</organism>
<gene>
    <name evidence="1" type="ORF">IFM53868_10377</name>
</gene>
<evidence type="ECO:0000313" key="2">
    <source>
        <dbReference type="Proteomes" id="UP000465266"/>
    </source>
</evidence>
<dbReference type="Proteomes" id="UP000465266">
    <property type="component" value="Unassembled WGS sequence"/>
</dbReference>
<proteinExistence type="predicted"/>